<proteinExistence type="predicted"/>
<dbReference type="EMBL" id="KV460383">
    <property type="protein sequence ID" value="OCA19301.1"/>
    <property type="molecule type" value="Genomic_DNA"/>
</dbReference>
<dbReference type="AlphaFoldDB" id="A0A1B8Y8H0"/>
<reference evidence="1" key="1">
    <citation type="submission" date="2009-11" db="EMBL/GenBank/DDBJ databases">
        <authorList>
            <consortium name="US DOE Joint Genome Institute (JGI-PGF)"/>
            <person name="Ottilar R."/>
            <person name="Schmutz J."/>
            <person name="Salamov A."/>
            <person name="Cheng J.F."/>
            <person name="Lucas S."/>
            <person name="Pitluck S."/>
            <person name="Gundlach H."/>
            <person name="Guo Y."/>
            <person name="Haberer G."/>
            <person name="Nasrallah J."/>
            <person name="Mayer K.F.X."/>
            <person name="van de Peer Y."/>
            <person name="Weigel D."/>
            <person name="Grigoriev I.V."/>
        </authorList>
    </citation>
    <scope>NUCLEOTIDE SEQUENCE</scope>
    <source>
        <strain evidence="1">Nigerian</strain>
    </source>
</reference>
<name>A0A1B8Y8H0_XENTR</name>
<gene>
    <name evidence="1" type="ORF">XENTR_v90029350mg</name>
</gene>
<protein>
    <submittedName>
        <fullName evidence="1">Uncharacterized protein</fullName>
    </submittedName>
</protein>
<evidence type="ECO:0000313" key="1">
    <source>
        <dbReference type="EMBL" id="OCA19301.1"/>
    </source>
</evidence>
<reference evidence="1" key="3">
    <citation type="submission" date="2016-05" db="EMBL/GenBank/DDBJ databases">
        <title>WGS assembly of Xenopus tropicalis.</title>
        <authorList>
            <person name="Sessions A."/>
            <person name="Jenkins J."/>
            <person name="Mitros T."/>
            <person name="Lyons J.T."/>
            <person name="Dichmann D.S."/>
            <person name="Robert J."/>
            <person name="Harland R.M."/>
            <person name="Rokhsar D.S."/>
        </authorList>
    </citation>
    <scope>NUCLEOTIDE SEQUENCE</scope>
    <source>
        <strain evidence="1">Nigerian</strain>
    </source>
</reference>
<sequence>MTAELWKRRQLADEQLGGFLVAADLPESDCAGPVSVRLLDAAGGWGAFPGCLGSQLLAGSFPSGGFTGGLLGTGHLKFDSSQRSIELL</sequence>
<reference evidence="1" key="2">
    <citation type="journal article" date="2010" name="Science">
        <title>The genome of the Western clawed frog Xenopus tropicalis.</title>
        <authorList>
            <person name="Hellsten U."/>
            <person name="Harland R.M."/>
            <person name="Gilchrist M.J."/>
            <person name="Hendrix D."/>
            <person name="Jurka J."/>
            <person name="Kapitonov V."/>
            <person name="Ovcharenko I."/>
            <person name="Putnam N.H."/>
            <person name="Shu S."/>
            <person name="Taher L."/>
            <person name="Blitz I.L."/>
            <person name="Blumberg B."/>
            <person name="Dichmann D.S."/>
            <person name="Dubchak I."/>
            <person name="Amaya E."/>
            <person name="Detter J.C."/>
            <person name="Fletcher R."/>
            <person name="Gerhard D.S."/>
            <person name="Goodstein D."/>
            <person name="Graves T."/>
            <person name="Grigoriev I.V."/>
            <person name="Grimwood J."/>
            <person name="Kawashima T."/>
            <person name="Lindquist E."/>
            <person name="Lucas S.M."/>
            <person name="Mead P.E."/>
            <person name="Mitros T."/>
            <person name="Ogino H."/>
            <person name="Ohta Y."/>
            <person name="Poliakov A.V."/>
            <person name="Pollet N."/>
            <person name="Robert J."/>
            <person name="Salamov A."/>
            <person name="Sater A.K."/>
            <person name="Schmutz J."/>
            <person name="Terry A."/>
            <person name="Vize P.D."/>
            <person name="Warren W.C."/>
            <person name="Wells D."/>
            <person name="Wills A."/>
            <person name="Wilson R.K."/>
            <person name="Zimmerman L.B."/>
            <person name="Zorn A.M."/>
            <person name="Grainger R."/>
            <person name="Grammer T."/>
            <person name="Khokha M.K."/>
            <person name="Richardson P.M."/>
            <person name="Rokhsar D.S."/>
        </authorList>
    </citation>
    <scope>NUCLEOTIDE SEQUENCE [LARGE SCALE GENOMIC DNA]</scope>
    <source>
        <strain evidence="1">Nigerian</strain>
    </source>
</reference>
<accession>A0A1B8Y8H0</accession>
<organism evidence="1">
    <name type="scientific">Xenopus tropicalis</name>
    <name type="common">Western clawed frog</name>
    <name type="synonym">Silurana tropicalis</name>
    <dbReference type="NCBI Taxonomy" id="8364"/>
    <lineage>
        <taxon>Eukaryota</taxon>
        <taxon>Metazoa</taxon>
        <taxon>Chordata</taxon>
        <taxon>Craniata</taxon>
        <taxon>Vertebrata</taxon>
        <taxon>Euteleostomi</taxon>
        <taxon>Amphibia</taxon>
        <taxon>Batrachia</taxon>
        <taxon>Anura</taxon>
        <taxon>Pipoidea</taxon>
        <taxon>Pipidae</taxon>
        <taxon>Xenopodinae</taxon>
        <taxon>Xenopus</taxon>
        <taxon>Silurana</taxon>
    </lineage>
</organism>